<feature type="compositionally biased region" description="Basic and acidic residues" evidence="7">
    <location>
        <begin position="796"/>
        <end position="806"/>
    </location>
</feature>
<dbReference type="InterPro" id="IPR049278">
    <property type="entry name" value="MS_channel_C"/>
</dbReference>
<dbReference type="KEGG" id="odi:ODI_R0045"/>
<keyword evidence="3" id="KW-1003">Cell membrane</keyword>
<evidence type="ECO:0000259" key="13">
    <source>
        <dbReference type="Pfam" id="PF25392"/>
    </source>
</evidence>
<accession>A0A1C3K6G8</accession>
<evidence type="ECO:0000256" key="2">
    <source>
        <dbReference type="ARBA" id="ARBA00008017"/>
    </source>
</evidence>
<dbReference type="InterPro" id="IPR010920">
    <property type="entry name" value="LSM_dom_sf"/>
</dbReference>
<feature type="transmembrane region" description="Helical" evidence="8">
    <location>
        <begin position="425"/>
        <end position="449"/>
    </location>
</feature>
<feature type="chain" id="PRO_5015062715" evidence="9">
    <location>
        <begin position="16"/>
        <end position="806"/>
    </location>
</feature>
<dbReference type="EMBL" id="LT907988">
    <property type="protein sequence ID" value="SOE45953.1"/>
    <property type="molecule type" value="Genomic_DNA"/>
</dbReference>
<feature type="transmembrane region" description="Helical" evidence="8">
    <location>
        <begin position="352"/>
        <end position="371"/>
    </location>
</feature>
<dbReference type="Gene3D" id="1.10.287.1260">
    <property type="match status" value="1"/>
</dbReference>
<evidence type="ECO:0000259" key="12">
    <source>
        <dbReference type="Pfam" id="PF21088"/>
    </source>
</evidence>
<feature type="transmembrane region" description="Helical" evidence="8">
    <location>
        <begin position="542"/>
        <end position="560"/>
    </location>
</feature>
<evidence type="ECO:0000256" key="5">
    <source>
        <dbReference type="ARBA" id="ARBA00022989"/>
    </source>
</evidence>
<dbReference type="GO" id="GO:0005886">
    <property type="term" value="C:plasma membrane"/>
    <property type="evidence" value="ECO:0007669"/>
    <property type="project" value="UniProtKB-SubCell"/>
</dbReference>
<dbReference type="Pfam" id="PF25392">
    <property type="entry name" value="MS_channel_TM1"/>
    <property type="match status" value="1"/>
</dbReference>
<dbReference type="PANTHER" id="PTHR30460:SF0">
    <property type="entry name" value="MODERATE CONDUCTANCE MECHANOSENSITIVE CHANNEL YBIO"/>
    <property type="match status" value="1"/>
</dbReference>
<evidence type="ECO:0000256" key="4">
    <source>
        <dbReference type="ARBA" id="ARBA00022692"/>
    </source>
</evidence>
<dbReference type="RefSeq" id="WP_067758113.1">
    <property type="nucleotide sequence ID" value="NZ_LT907988.1"/>
</dbReference>
<dbReference type="SUPFAM" id="SSF50182">
    <property type="entry name" value="Sm-like ribonucleoproteins"/>
    <property type="match status" value="1"/>
</dbReference>
<evidence type="ECO:0000256" key="8">
    <source>
        <dbReference type="SAM" id="Phobius"/>
    </source>
</evidence>
<comment type="subcellular location">
    <subcellularLocation>
        <location evidence="1">Cell membrane</location>
        <topology evidence="1">Multi-pass membrane protein</topology>
    </subcellularLocation>
</comment>
<evidence type="ECO:0000256" key="9">
    <source>
        <dbReference type="SAM" id="SignalP"/>
    </source>
</evidence>
<feature type="transmembrane region" description="Helical" evidence="8">
    <location>
        <begin position="123"/>
        <end position="145"/>
    </location>
</feature>
<evidence type="ECO:0000259" key="10">
    <source>
        <dbReference type="Pfam" id="PF00924"/>
    </source>
</evidence>
<reference evidence="14 16" key="1">
    <citation type="submission" date="2016-06" db="EMBL/GenBank/DDBJ databases">
        <authorList>
            <person name="Kjaerup R.B."/>
            <person name="Dalgaard T.S."/>
            <person name="Juul-Madsen H.R."/>
        </authorList>
    </citation>
    <scope>NUCLEOTIDE SEQUENCE [LARGE SCALE GENOMIC DNA]</scope>
    <source>
        <strain evidence="14">Orrdi1</strain>
    </source>
</reference>
<evidence type="ECO:0000256" key="1">
    <source>
        <dbReference type="ARBA" id="ARBA00004651"/>
    </source>
</evidence>
<comment type="similarity">
    <text evidence="2">Belongs to the MscS (TC 1.A.23) family.</text>
</comment>
<dbReference type="InterPro" id="IPR011066">
    <property type="entry name" value="MscS_channel_C_sf"/>
</dbReference>
<dbReference type="InterPro" id="IPR057485">
    <property type="entry name" value="YbiO-like_TM1"/>
</dbReference>
<dbReference type="InterPro" id="IPR023408">
    <property type="entry name" value="MscS_beta-dom_sf"/>
</dbReference>
<feature type="domain" description="Mechanosensitive ion channel transmembrane helices 2/3" evidence="12">
    <location>
        <begin position="523"/>
        <end position="561"/>
    </location>
</feature>
<gene>
    <name evidence="14" type="ORF">ODI_03228</name>
    <name evidence="15" type="ORF">ODI_R0045</name>
</gene>
<organism evidence="14 16">
    <name type="scientific">Orrella dioscoreae</name>
    <dbReference type="NCBI Taxonomy" id="1851544"/>
    <lineage>
        <taxon>Bacteria</taxon>
        <taxon>Pseudomonadati</taxon>
        <taxon>Pseudomonadota</taxon>
        <taxon>Betaproteobacteria</taxon>
        <taxon>Burkholderiales</taxon>
        <taxon>Alcaligenaceae</taxon>
        <taxon>Orrella</taxon>
    </lineage>
</organism>
<dbReference type="Pfam" id="PF21088">
    <property type="entry name" value="MS_channel_1st"/>
    <property type="match status" value="1"/>
</dbReference>
<dbReference type="InterPro" id="IPR049142">
    <property type="entry name" value="MS_channel_1st"/>
</dbReference>
<evidence type="ECO:0000313" key="15">
    <source>
        <dbReference type="EMBL" id="SOE45953.1"/>
    </source>
</evidence>
<dbReference type="SUPFAM" id="SSF82861">
    <property type="entry name" value="Mechanosensitive channel protein MscS (YggB), transmembrane region"/>
    <property type="match status" value="1"/>
</dbReference>
<protein>
    <submittedName>
        <fullName evidence="14">Potassium efflux system KefA protein / Small-conductance mechanosensitive channel</fullName>
    </submittedName>
</protein>
<keyword evidence="6 8" id="KW-0472">Membrane</keyword>
<dbReference type="Pfam" id="PF00924">
    <property type="entry name" value="MS_channel_2nd"/>
    <property type="match status" value="1"/>
</dbReference>
<dbReference type="GO" id="GO:0008381">
    <property type="term" value="F:mechanosensitive monoatomic ion channel activity"/>
    <property type="evidence" value="ECO:0007669"/>
    <property type="project" value="InterPro"/>
</dbReference>
<feature type="compositionally biased region" description="Low complexity" evidence="7">
    <location>
        <begin position="753"/>
        <end position="765"/>
    </location>
</feature>
<dbReference type="PANTHER" id="PTHR30460">
    <property type="entry name" value="MODERATE CONDUCTANCE MECHANOSENSITIVE CHANNEL YBIO"/>
    <property type="match status" value="1"/>
</dbReference>
<feature type="transmembrane region" description="Helical" evidence="8">
    <location>
        <begin position="514"/>
        <end position="536"/>
    </location>
</feature>
<name>A0A1C3K6G8_9BURK</name>
<dbReference type="OrthoDB" id="6500477at2"/>
<feature type="transmembrane region" description="Helical" evidence="8">
    <location>
        <begin position="273"/>
        <end position="296"/>
    </location>
</feature>
<feature type="transmembrane region" description="Helical" evidence="8">
    <location>
        <begin position="231"/>
        <end position="252"/>
    </location>
</feature>
<dbReference type="Pfam" id="PF21082">
    <property type="entry name" value="MS_channel_3rd"/>
    <property type="match status" value="1"/>
</dbReference>
<evidence type="ECO:0000256" key="6">
    <source>
        <dbReference type="ARBA" id="ARBA00023136"/>
    </source>
</evidence>
<feature type="signal peptide" evidence="9">
    <location>
        <begin position="1"/>
        <end position="15"/>
    </location>
</feature>
<evidence type="ECO:0000313" key="14">
    <source>
        <dbReference type="EMBL" id="SBT27121.1"/>
    </source>
</evidence>
<dbReference type="Gene3D" id="2.30.30.60">
    <property type="match status" value="1"/>
</dbReference>
<dbReference type="STRING" id="1851544.ODI_03228"/>
<feature type="transmembrane region" description="Helical" evidence="8">
    <location>
        <begin position="383"/>
        <end position="405"/>
    </location>
</feature>
<feature type="region of interest" description="Disordered" evidence="7">
    <location>
        <begin position="753"/>
        <end position="806"/>
    </location>
</feature>
<evidence type="ECO:0000259" key="11">
    <source>
        <dbReference type="Pfam" id="PF21082"/>
    </source>
</evidence>
<evidence type="ECO:0000256" key="7">
    <source>
        <dbReference type="SAM" id="MobiDB-lite"/>
    </source>
</evidence>
<dbReference type="SUPFAM" id="SSF82689">
    <property type="entry name" value="Mechanosensitive channel protein MscS (YggB), C-terminal domain"/>
    <property type="match status" value="1"/>
</dbReference>
<sequence>MGLLLWLLSLSPAFAQAPAPEPAANQAASPAQLADLLENEASRNALIQQLRQQSEAAQTAADPKAPATDVEAAAVDATPGVSRQLAEGVQHFFADLSQDLGEAAATFRSLGTGEGLRGMTVEVWRGILIDFAIVVAATLLAWALFRLIASQAYARIDRWLAHHTPAPAPQAIPPGAPRPGLTPQSLYRSTLAVVGALLIDIAVIALAAMAGYGAGVFIAGDTGTIGRLEALFVNTFLAVEIAKALVRVVFATRYPHLRLLAMSDEVAVFWNSWLARLVTLTGYGILIAVPLVKAMFSPAVGQMLGLFIMLGVYIYALRVIWTNRQLLRDRLNRRADTASAFFGTLLRMLARVWHLLAIAYFTILLGASQLAPDQALPFMARATAQTVIAVGLGLLLSAILTSALARRIRLSDHWRSRLPMLEARLNAYVPAALKGLRLLILLGVALVVLDAWNAFDLSAWLMSASGSAAIFMVVRLGIILFIAALAWTVIASIIEHRLNMAAGPGGPSAREKTLLSLFRNAALIVIVTMTALVLLSQIGIDIGPLIAGAGVVGLAIGFGAQKLVQDIITGIFIQLENGMNQNDVVEAAGVFGTVEKLTIRSVGIRTLDGGYHLIPFSSVDTVVNHMRDFSYHVGEYTIAHRENVDEAIEHLKAAYAELQQDEVLSPELLEDMTVAGVTSLSERGVTIRILIKTSPGMQWAVQRGYNRLVKKHFNAAGIELPYPHTVVYFGQDKDGNAPALPLRRVRPLSAGAAAAEVGHAPAPGHTPRQLAPEPAGASDEVLGNELDTVVDEDGDPKEADAPPRER</sequence>
<reference evidence="15 16" key="2">
    <citation type="submission" date="2017-08" db="EMBL/GenBank/DDBJ databases">
        <authorList>
            <person name="de Groot N.N."/>
        </authorList>
    </citation>
    <scope>NUCLEOTIDE SEQUENCE [LARGE SCALE GENOMIC DNA]</scope>
    <source>
        <strain evidence="15">Orrdi1</strain>
    </source>
</reference>
<dbReference type="InterPro" id="IPR006685">
    <property type="entry name" value="MscS_channel_2nd"/>
</dbReference>
<feature type="transmembrane region" description="Helical" evidence="8">
    <location>
        <begin position="469"/>
        <end position="494"/>
    </location>
</feature>
<evidence type="ECO:0000256" key="3">
    <source>
        <dbReference type="ARBA" id="ARBA00022475"/>
    </source>
</evidence>
<keyword evidence="16" id="KW-1185">Reference proteome</keyword>
<dbReference type="InterPro" id="IPR045276">
    <property type="entry name" value="YbiO_bact"/>
</dbReference>
<keyword evidence="5 8" id="KW-1133">Transmembrane helix</keyword>
<feature type="domain" description="Mechanosensitive ion channel MscS" evidence="10">
    <location>
        <begin position="563"/>
        <end position="625"/>
    </location>
</feature>
<feature type="domain" description="Mechanosensitive ion channel MscS C-terminal" evidence="11">
    <location>
        <begin position="638"/>
        <end position="720"/>
    </location>
</feature>
<proteinExistence type="inferred from homology"/>
<dbReference type="EMBL" id="FLRC01000052">
    <property type="protein sequence ID" value="SBT27121.1"/>
    <property type="molecule type" value="Genomic_DNA"/>
</dbReference>
<keyword evidence="9" id="KW-0732">Signal</keyword>
<keyword evidence="4 8" id="KW-0812">Transmembrane</keyword>
<feature type="transmembrane region" description="Helical" evidence="8">
    <location>
        <begin position="302"/>
        <end position="321"/>
    </location>
</feature>
<dbReference type="AlphaFoldDB" id="A0A1C3K6G8"/>
<evidence type="ECO:0000313" key="16">
    <source>
        <dbReference type="Proteomes" id="UP000078558"/>
    </source>
</evidence>
<feature type="domain" description="Moderate conductance mechanosensitive channel YbiO-like transmembrane helix 1" evidence="13">
    <location>
        <begin position="382"/>
        <end position="460"/>
    </location>
</feature>
<dbReference type="InterPro" id="IPR011014">
    <property type="entry name" value="MscS_channel_TM-2"/>
</dbReference>
<feature type="transmembrane region" description="Helical" evidence="8">
    <location>
        <begin position="191"/>
        <end position="219"/>
    </location>
</feature>
<dbReference type="Proteomes" id="UP000078558">
    <property type="component" value="Chromosome I"/>
</dbReference>
<dbReference type="Gene3D" id="3.30.70.100">
    <property type="match status" value="1"/>
</dbReference>